<dbReference type="SUPFAM" id="SSF101546">
    <property type="entry name" value="ASF1-like"/>
    <property type="match status" value="1"/>
</dbReference>
<evidence type="ECO:0000313" key="11">
    <source>
        <dbReference type="Proteomes" id="UP000663872"/>
    </source>
</evidence>
<evidence type="ECO:0000259" key="8">
    <source>
        <dbReference type="PROSITE" id="PS50181"/>
    </source>
</evidence>
<dbReference type="InterPro" id="IPR036747">
    <property type="entry name" value="ASF1-like_sf"/>
</dbReference>
<dbReference type="GO" id="GO:0042393">
    <property type="term" value="F:histone binding"/>
    <property type="evidence" value="ECO:0007669"/>
    <property type="project" value="TreeGrafter"/>
</dbReference>
<dbReference type="SUPFAM" id="SSF52047">
    <property type="entry name" value="RNI-like"/>
    <property type="match status" value="2"/>
</dbReference>
<dbReference type="InterPro" id="IPR006818">
    <property type="entry name" value="ASF1-like"/>
</dbReference>
<dbReference type="GO" id="GO:0006335">
    <property type="term" value="P:DNA replication-dependent chromatin assembly"/>
    <property type="evidence" value="ECO:0007669"/>
    <property type="project" value="TreeGrafter"/>
</dbReference>
<dbReference type="PROSITE" id="PS50181">
    <property type="entry name" value="FBOX"/>
    <property type="match status" value="1"/>
</dbReference>
<evidence type="ECO:0000256" key="4">
    <source>
        <dbReference type="ARBA" id="ARBA00023163"/>
    </source>
</evidence>
<feature type="compositionally biased region" description="Polar residues" evidence="7">
    <location>
        <begin position="1008"/>
        <end position="1026"/>
    </location>
</feature>
<dbReference type="InterPro" id="IPR032675">
    <property type="entry name" value="LRR_dom_sf"/>
</dbReference>
<dbReference type="Pfam" id="PF04729">
    <property type="entry name" value="ASF1_hist_chap"/>
    <property type="match status" value="1"/>
</dbReference>
<gene>
    <name evidence="9" type="ORF">GRG538_LOCUS17121</name>
    <name evidence="10" type="ORF">QYT958_LOCUS3382</name>
</gene>
<evidence type="ECO:0000256" key="1">
    <source>
        <dbReference type="ARBA" id="ARBA00004123"/>
    </source>
</evidence>
<feature type="compositionally biased region" description="Basic and acidic residues" evidence="7">
    <location>
        <begin position="981"/>
        <end position="997"/>
    </location>
</feature>
<proteinExistence type="inferred from homology"/>
<evidence type="ECO:0000256" key="3">
    <source>
        <dbReference type="ARBA" id="ARBA00023015"/>
    </source>
</evidence>
<keyword evidence="3" id="KW-0805">Transcription regulation</keyword>
<keyword evidence="4" id="KW-0804">Transcription</keyword>
<feature type="region of interest" description="Disordered" evidence="7">
    <location>
        <begin position="845"/>
        <end position="925"/>
    </location>
</feature>
<dbReference type="Gene3D" id="3.80.10.10">
    <property type="entry name" value="Ribonuclease Inhibitor"/>
    <property type="match status" value="3"/>
</dbReference>
<evidence type="ECO:0000313" key="10">
    <source>
        <dbReference type="EMBL" id="CAF4485156.1"/>
    </source>
</evidence>
<dbReference type="EMBL" id="CAJOBR010000237">
    <property type="protein sequence ID" value="CAF4485156.1"/>
    <property type="molecule type" value="Genomic_DNA"/>
</dbReference>
<comment type="caution">
    <text evidence="9">The sequence shown here is derived from an EMBL/GenBank/DDBJ whole genome shotgun (WGS) entry which is preliminary data.</text>
</comment>
<dbReference type="Proteomes" id="UP000663872">
    <property type="component" value="Unassembled WGS sequence"/>
</dbReference>
<protein>
    <recommendedName>
        <fullName evidence="8">F-box domain-containing protein</fullName>
    </recommendedName>
</protein>
<dbReference type="SMART" id="SM00367">
    <property type="entry name" value="LRR_CC"/>
    <property type="match status" value="6"/>
</dbReference>
<feature type="region of interest" description="Disordered" evidence="7">
    <location>
        <begin position="981"/>
        <end position="1026"/>
    </location>
</feature>
<sequence>MEKLPVEIFDLILAHLTLTDWKCLRLTSRTIYARLSSFSSYSHLHSMILSPKSSAGLTLFDKFTSMEGIDHLSLSSFNYTELNTFLQTSESLRLCFNQLTSLSFARSTSLIDSRMFYELLSHCKSLEKLDLSNYKFFFLSHNFSQNSNIYPSIKKLNLSGNTHLSDYAFNRLVKSFPNIEALHLLDIPLRSSISTNENRTFLTFENVCSYFQQNQERFKALAISFDPSLSCDTQIKRLFIQSPPKLTYFHIDGTLNVSTLFHFLLVFDNKLETLIVGRLKLDPTGCQPLFDAISQYASNLKQLCVFLNTPLNLSAAQQQKICFPVCNQSSDISLSTLKQLNDLDIQTLYPLTDADIIHLLRNDFKNLKKLALPRNTTDDVIKQLCTQSPFVLSLTHLNLSNCSSLSNRSILLINKYLLSLEELTINYNININDFAFIGLSICGIGKSIEWLSETLIDRQFIDDLPIWTYTITHQTLCKCQLPTYLSSSCIKLRLKDFSFDDDAHSERILRMLTEHKLFNEYFYSINKLNRLKTLKLRQCIRLTHRLFRFGLRSLPSLKYLDLSLCEKMNDNNLSLIGQACPSIEIIDLSGCHRITENGKQMIKNVAKRKKSASKHLFLKAFNMVKVMISNVNVHNNPAKFLSNYTFEIKFECLEQLTQELEFKLVYVGDAKEDKQDQVLDVVVIDAVAPGTYKFVFEAPPPDPKKLPNDSDVDVSVILLLALYRNQEFARVGYYVFTEYDDPELRENPPVKVDFEKLNRNIAVDEPRVTTFPIIWDEQQSTDQLVFAELTEEEKKMVEMNDEIEICQSLENVNCANETPAEPIESKISNETMESIEPELANDVMESTEPKLTNEEVEATEPKLSNEEMEAAEPKLVNDGIESTEPKVANETMESTEPKLANETMEPTEPKLANETMESTEPRLVNETMDSTELKLANEIMEATETTLASETMEATELKLTNEEMEATEPKLVDEVMESNESKIANEEMESTELKPTDETMEATAETIEPQTTSEPIVPTEPTSSMD</sequence>
<dbReference type="AlphaFoldDB" id="A0A818GNJ4"/>
<comment type="subcellular location">
    <subcellularLocation>
        <location evidence="1">Nucleus</location>
    </subcellularLocation>
</comment>
<comment type="similarity">
    <text evidence="2">Belongs to the ASF1 family.</text>
</comment>
<dbReference type="Gene3D" id="2.60.40.1490">
    <property type="entry name" value="Histone chaperone ASF1-like"/>
    <property type="match status" value="1"/>
</dbReference>
<feature type="domain" description="F-box" evidence="8">
    <location>
        <begin position="1"/>
        <end position="44"/>
    </location>
</feature>
<dbReference type="GO" id="GO:0000785">
    <property type="term" value="C:chromatin"/>
    <property type="evidence" value="ECO:0007669"/>
    <property type="project" value="TreeGrafter"/>
</dbReference>
<dbReference type="EMBL" id="CAJNYT010002795">
    <property type="protein sequence ID" value="CAF3493225.1"/>
    <property type="molecule type" value="Genomic_DNA"/>
</dbReference>
<evidence type="ECO:0000256" key="2">
    <source>
        <dbReference type="ARBA" id="ARBA00006051"/>
    </source>
</evidence>
<evidence type="ECO:0000256" key="6">
    <source>
        <dbReference type="ARBA" id="ARBA00023242"/>
    </source>
</evidence>
<name>A0A818GNJ4_9BILA</name>
<dbReference type="GO" id="GO:0005634">
    <property type="term" value="C:nucleus"/>
    <property type="evidence" value="ECO:0007669"/>
    <property type="project" value="UniProtKB-SubCell"/>
</dbReference>
<evidence type="ECO:0000256" key="5">
    <source>
        <dbReference type="ARBA" id="ARBA00023186"/>
    </source>
</evidence>
<dbReference type="Proteomes" id="UP000663848">
    <property type="component" value="Unassembled WGS sequence"/>
</dbReference>
<dbReference type="InterPro" id="IPR001810">
    <property type="entry name" value="F-box_dom"/>
</dbReference>
<feature type="compositionally biased region" description="Basic and acidic residues" evidence="7">
    <location>
        <begin position="847"/>
        <end position="865"/>
    </location>
</feature>
<reference evidence="9" key="1">
    <citation type="submission" date="2021-02" db="EMBL/GenBank/DDBJ databases">
        <authorList>
            <person name="Nowell W R."/>
        </authorList>
    </citation>
    <scope>NUCLEOTIDE SEQUENCE</scope>
</reference>
<evidence type="ECO:0000256" key="7">
    <source>
        <dbReference type="SAM" id="MobiDB-lite"/>
    </source>
</evidence>
<dbReference type="InterPro" id="IPR006553">
    <property type="entry name" value="Leu-rich_rpt_Cys-con_subtyp"/>
</dbReference>
<dbReference type="PANTHER" id="PTHR12040:SF0">
    <property type="entry name" value="HISTONE CHAPERONE ASF1"/>
    <property type="match status" value="1"/>
</dbReference>
<keyword evidence="6" id="KW-0539">Nucleus</keyword>
<dbReference type="PANTHER" id="PTHR12040">
    <property type="entry name" value="ANTI-SILENCING PROTEIN 1"/>
    <property type="match status" value="1"/>
</dbReference>
<keyword evidence="5" id="KW-0143">Chaperone</keyword>
<accession>A0A818GNJ4</accession>
<evidence type="ECO:0000313" key="9">
    <source>
        <dbReference type="EMBL" id="CAF3493225.1"/>
    </source>
</evidence>
<organism evidence="9 11">
    <name type="scientific">Rotaria socialis</name>
    <dbReference type="NCBI Taxonomy" id="392032"/>
    <lineage>
        <taxon>Eukaryota</taxon>
        <taxon>Metazoa</taxon>
        <taxon>Spiralia</taxon>
        <taxon>Gnathifera</taxon>
        <taxon>Rotifera</taxon>
        <taxon>Eurotatoria</taxon>
        <taxon>Bdelloidea</taxon>
        <taxon>Philodinida</taxon>
        <taxon>Philodinidae</taxon>
        <taxon>Rotaria</taxon>
    </lineage>
</organism>